<keyword evidence="5" id="KW-0677">Repeat</keyword>
<dbReference type="InterPro" id="IPR018108">
    <property type="entry name" value="MCP_transmembrane"/>
</dbReference>
<dbReference type="SMART" id="SM00054">
    <property type="entry name" value="EFh"/>
    <property type="match status" value="3"/>
</dbReference>
<keyword evidence="4 9" id="KW-0812">Transmembrane</keyword>
<dbReference type="AlphaFoldDB" id="A0AAN8IMD9"/>
<accession>A0AAN8IMD9</accession>
<dbReference type="InterPro" id="IPR002067">
    <property type="entry name" value="MCP"/>
</dbReference>
<feature type="domain" description="EF-hand" evidence="11">
    <location>
        <begin position="204"/>
        <end position="239"/>
    </location>
</feature>
<dbReference type="InterPro" id="IPR018247">
    <property type="entry name" value="EF_Hand_1_Ca_BS"/>
</dbReference>
<dbReference type="SUPFAM" id="SSF47473">
    <property type="entry name" value="EF-hand"/>
    <property type="match status" value="1"/>
</dbReference>
<dbReference type="FunFam" id="1.10.238.10:FF:000369">
    <property type="entry name" value="Probable calcium-binding mitochondrial carrier CBG00135"/>
    <property type="match status" value="1"/>
</dbReference>
<evidence type="ECO:0000256" key="5">
    <source>
        <dbReference type="ARBA" id="ARBA00022737"/>
    </source>
</evidence>
<keyword evidence="6" id="KW-0106">Calcium</keyword>
<dbReference type="EMBL" id="WIXE01012301">
    <property type="protein sequence ID" value="KAK5976038.1"/>
    <property type="molecule type" value="Genomic_DNA"/>
</dbReference>
<comment type="subcellular location">
    <subcellularLocation>
        <location evidence="1">Mitochondrion inner membrane</location>
        <topology evidence="1">Multi-pass membrane protein</topology>
    </subcellularLocation>
</comment>
<dbReference type="PROSITE" id="PS50920">
    <property type="entry name" value="SOLCAR"/>
    <property type="match status" value="1"/>
</dbReference>
<dbReference type="Gene3D" id="1.10.238.10">
    <property type="entry name" value="EF-hand"/>
    <property type="match status" value="2"/>
</dbReference>
<dbReference type="InterPro" id="IPR023395">
    <property type="entry name" value="MCP_dom_sf"/>
</dbReference>
<evidence type="ECO:0000313" key="13">
    <source>
        <dbReference type="Proteomes" id="UP001331761"/>
    </source>
</evidence>
<dbReference type="InterPro" id="IPR002048">
    <property type="entry name" value="EF_hand_dom"/>
</dbReference>
<dbReference type="PROSITE" id="PS00018">
    <property type="entry name" value="EF_HAND_1"/>
    <property type="match status" value="2"/>
</dbReference>
<reference evidence="12 13" key="1">
    <citation type="submission" date="2019-10" db="EMBL/GenBank/DDBJ databases">
        <title>Assembly and Annotation for the nematode Trichostrongylus colubriformis.</title>
        <authorList>
            <person name="Martin J."/>
        </authorList>
    </citation>
    <scope>NUCLEOTIDE SEQUENCE [LARGE SCALE GENOMIC DNA]</scope>
    <source>
        <strain evidence="12">G859</strain>
        <tissue evidence="12">Whole worm</tissue>
    </source>
</reference>
<dbReference type="SUPFAM" id="SSF103506">
    <property type="entry name" value="Mitochondrial carrier"/>
    <property type="match status" value="1"/>
</dbReference>
<keyword evidence="13" id="KW-1185">Reference proteome</keyword>
<keyword evidence="3 10" id="KW-0813">Transport</keyword>
<evidence type="ECO:0000256" key="1">
    <source>
        <dbReference type="ARBA" id="ARBA00004448"/>
    </source>
</evidence>
<evidence type="ECO:0000259" key="11">
    <source>
        <dbReference type="PROSITE" id="PS50222"/>
    </source>
</evidence>
<evidence type="ECO:0000256" key="7">
    <source>
        <dbReference type="ARBA" id="ARBA00022989"/>
    </source>
</evidence>
<dbReference type="PRINTS" id="PR00926">
    <property type="entry name" value="MITOCARRIER"/>
</dbReference>
<comment type="caution">
    <text evidence="12">The sequence shown here is derived from an EMBL/GenBank/DDBJ whole genome shotgun (WGS) entry which is preliminary data.</text>
</comment>
<proteinExistence type="inferred from homology"/>
<dbReference type="GO" id="GO:0055085">
    <property type="term" value="P:transmembrane transport"/>
    <property type="evidence" value="ECO:0007669"/>
    <property type="project" value="InterPro"/>
</dbReference>
<dbReference type="PROSITE" id="PS50222">
    <property type="entry name" value="EF_HAND_2"/>
    <property type="match status" value="3"/>
</dbReference>
<keyword evidence="7" id="KW-1133">Transmembrane helix</keyword>
<sequence length="393" mass="44320">MSNTTFSHRFLWNVHANSSSSYATTSDLLNMEEPRSSLNSPEAVFAAGPALISRELTAQIKHVKPLLQAPSKHSHPPLIQGSVSRETAVATHSALSGLSPQKEKRLRELYKRLDMDNDGTVDIRDLTAALKHEMPHIPARLAPKLMARLNPRNEDKVDFGEFVNYVLEHEKRLEAIFQDLDKNNDGTVDVREIKAFCKEQGIPLDDNKARSIVERMDRSGSSSVDLSEFQQFMLLYPSSDVKDMVDFWRHNLVIDIGEDSQVPEDFTDQEIISGVWWRHLVAGGIAGCMSRTCTAPFDRLKVFMQVHSSRSNKLGVLSSLRLLHAEGGVKSFWRGNGINVIKIAPESAIKFMAYEQCKRLIQKYKKEGELTVMERFFAGSAGKFFCSEFSAFR</sequence>
<evidence type="ECO:0000256" key="6">
    <source>
        <dbReference type="ARBA" id="ARBA00022837"/>
    </source>
</evidence>
<comment type="similarity">
    <text evidence="2 10">Belongs to the mitochondrial carrier (TC 2.A.29) family.</text>
</comment>
<dbReference type="InterPro" id="IPR011992">
    <property type="entry name" value="EF-hand-dom_pair"/>
</dbReference>
<dbReference type="Gene3D" id="1.50.40.10">
    <property type="entry name" value="Mitochondrial carrier domain"/>
    <property type="match status" value="1"/>
</dbReference>
<gene>
    <name evidence="12" type="ORF">GCK32_008007</name>
</gene>
<evidence type="ECO:0000256" key="4">
    <source>
        <dbReference type="ARBA" id="ARBA00022692"/>
    </source>
</evidence>
<dbReference type="Pfam" id="PF00153">
    <property type="entry name" value="Mito_carr"/>
    <property type="match status" value="1"/>
</dbReference>
<feature type="repeat" description="Solcar" evidence="9">
    <location>
        <begin position="274"/>
        <end position="360"/>
    </location>
</feature>
<feature type="domain" description="EF-hand" evidence="11">
    <location>
        <begin position="101"/>
        <end position="136"/>
    </location>
</feature>
<dbReference type="PANTHER" id="PTHR24089">
    <property type="entry name" value="SOLUTE CARRIER FAMILY 25"/>
    <property type="match status" value="1"/>
</dbReference>
<evidence type="ECO:0000256" key="3">
    <source>
        <dbReference type="ARBA" id="ARBA00022448"/>
    </source>
</evidence>
<dbReference type="Proteomes" id="UP001331761">
    <property type="component" value="Unassembled WGS sequence"/>
</dbReference>
<protein>
    <submittedName>
        <fullName evidence="12">Calcium-binding mitochondrial carrier protein SCaMC-3</fullName>
    </submittedName>
</protein>
<evidence type="ECO:0000256" key="2">
    <source>
        <dbReference type="ARBA" id="ARBA00006375"/>
    </source>
</evidence>
<evidence type="ECO:0000313" key="12">
    <source>
        <dbReference type="EMBL" id="KAK5976038.1"/>
    </source>
</evidence>
<evidence type="ECO:0000256" key="9">
    <source>
        <dbReference type="PROSITE-ProRule" id="PRU00282"/>
    </source>
</evidence>
<dbReference type="FunFam" id="1.10.238.10:FF:000028">
    <property type="entry name" value="Putative calcium-binding mitochondrial carrier protein scamc-2"/>
    <property type="match status" value="1"/>
</dbReference>
<feature type="domain" description="EF-hand" evidence="11">
    <location>
        <begin position="168"/>
        <end position="203"/>
    </location>
</feature>
<evidence type="ECO:0000256" key="8">
    <source>
        <dbReference type="ARBA" id="ARBA00023136"/>
    </source>
</evidence>
<organism evidence="12 13">
    <name type="scientific">Trichostrongylus colubriformis</name>
    <name type="common">Black scour worm</name>
    <dbReference type="NCBI Taxonomy" id="6319"/>
    <lineage>
        <taxon>Eukaryota</taxon>
        <taxon>Metazoa</taxon>
        <taxon>Ecdysozoa</taxon>
        <taxon>Nematoda</taxon>
        <taxon>Chromadorea</taxon>
        <taxon>Rhabditida</taxon>
        <taxon>Rhabditina</taxon>
        <taxon>Rhabditomorpha</taxon>
        <taxon>Strongyloidea</taxon>
        <taxon>Trichostrongylidae</taxon>
        <taxon>Trichostrongylus</taxon>
    </lineage>
</organism>
<dbReference type="Pfam" id="PF13499">
    <property type="entry name" value="EF-hand_7"/>
    <property type="match status" value="1"/>
</dbReference>
<evidence type="ECO:0000256" key="10">
    <source>
        <dbReference type="RuleBase" id="RU000488"/>
    </source>
</evidence>
<dbReference type="GO" id="GO:0005509">
    <property type="term" value="F:calcium ion binding"/>
    <property type="evidence" value="ECO:0007669"/>
    <property type="project" value="InterPro"/>
</dbReference>
<dbReference type="GO" id="GO:0005743">
    <property type="term" value="C:mitochondrial inner membrane"/>
    <property type="evidence" value="ECO:0007669"/>
    <property type="project" value="UniProtKB-SubCell"/>
</dbReference>
<dbReference type="CDD" id="cd00051">
    <property type="entry name" value="EFh"/>
    <property type="match status" value="1"/>
</dbReference>
<keyword evidence="8 9" id="KW-0472">Membrane</keyword>
<name>A0AAN8IMD9_TRICO</name>